<dbReference type="Pfam" id="PF04810">
    <property type="entry name" value="zf-Sec23_Sec24"/>
    <property type="match status" value="1"/>
</dbReference>
<comment type="caution">
    <text evidence="20">The sequence shown here is derived from an EMBL/GenBank/DDBJ whole genome shotgun (WGS) entry which is preliminary data.</text>
</comment>
<comment type="subcellular location">
    <subcellularLocation>
        <location evidence="14">Cytoplasm</location>
    </subcellularLocation>
    <subcellularLocation>
        <location evidence="1 14">Cytoplasmic vesicle</location>
        <location evidence="1 14">COPII-coated vesicle membrane</location>
        <topology evidence="1 14">Peripheral membrane protein</topology>
        <orientation evidence="1 14">Cytoplasmic side</orientation>
    </subcellularLocation>
    <subcellularLocation>
        <location evidence="2 14">Endoplasmic reticulum membrane</location>
        <topology evidence="2 14">Peripheral membrane protein</topology>
        <orientation evidence="2 14">Cytoplasmic side</orientation>
    </subcellularLocation>
    <subcellularLocation>
        <location evidence="14">Golgi apparatus membrane</location>
        <topology evidence="14">Peripheral membrane protein</topology>
        <orientation evidence="14">Cytoplasmic side</orientation>
    </subcellularLocation>
</comment>
<evidence type="ECO:0000259" key="18">
    <source>
        <dbReference type="Pfam" id="PF04815"/>
    </source>
</evidence>
<dbReference type="InterPro" id="IPR037550">
    <property type="entry name" value="Sec23_C"/>
</dbReference>
<evidence type="ECO:0000256" key="9">
    <source>
        <dbReference type="ARBA" id="ARBA00022892"/>
    </source>
</evidence>
<protein>
    <recommendedName>
        <fullName evidence="14">Protein transport protein SEC23</fullName>
    </recommendedName>
</protein>
<dbReference type="Pfam" id="PF08033">
    <property type="entry name" value="Sec23_BS"/>
    <property type="match status" value="1"/>
</dbReference>
<dbReference type="Pfam" id="PF04815">
    <property type="entry name" value="Sec23_helical"/>
    <property type="match status" value="1"/>
</dbReference>
<feature type="domain" description="Zinc finger Sec23/Sec24-type" evidence="16">
    <location>
        <begin position="53"/>
        <end position="91"/>
    </location>
</feature>
<dbReference type="OrthoDB" id="10256289at2759"/>
<feature type="domain" description="Gelsolin-like" evidence="15">
    <location>
        <begin position="597"/>
        <end position="685"/>
    </location>
</feature>
<dbReference type="PANTHER" id="PTHR11141">
    <property type="entry name" value="PROTEIN TRANSPORT PROTEIN SEC23"/>
    <property type="match status" value="1"/>
</dbReference>
<dbReference type="GO" id="GO:0030127">
    <property type="term" value="C:COPII vesicle coat"/>
    <property type="evidence" value="ECO:0007669"/>
    <property type="project" value="InterPro"/>
</dbReference>
<dbReference type="Gene3D" id="3.40.20.10">
    <property type="entry name" value="Severin"/>
    <property type="match status" value="1"/>
</dbReference>
<comment type="similarity">
    <text evidence="3 14">Belongs to the SEC23/SEC24 family. SEC23 subfamily.</text>
</comment>
<feature type="domain" description="Sec23/Sec24 helical" evidence="18">
    <location>
        <begin position="485"/>
        <end position="583"/>
    </location>
</feature>
<evidence type="ECO:0000256" key="11">
    <source>
        <dbReference type="ARBA" id="ARBA00023034"/>
    </source>
</evidence>
<dbReference type="Gene3D" id="3.40.50.410">
    <property type="entry name" value="von Willebrand factor, type A domain"/>
    <property type="match status" value="1"/>
</dbReference>
<evidence type="ECO:0000256" key="14">
    <source>
        <dbReference type="RuleBase" id="RU365030"/>
    </source>
</evidence>
<dbReference type="InterPro" id="IPR006900">
    <property type="entry name" value="Sec23/24_helical_dom"/>
</dbReference>
<proteinExistence type="inferred from homology"/>
<dbReference type="SUPFAM" id="SSF81811">
    <property type="entry name" value="Helical domain of Sec23/24"/>
    <property type="match status" value="1"/>
</dbReference>
<evidence type="ECO:0000256" key="13">
    <source>
        <dbReference type="ARBA" id="ARBA00023329"/>
    </source>
</evidence>
<evidence type="ECO:0000256" key="2">
    <source>
        <dbReference type="ARBA" id="ARBA00004397"/>
    </source>
</evidence>
<evidence type="ECO:0000259" key="16">
    <source>
        <dbReference type="Pfam" id="PF04810"/>
    </source>
</evidence>
<gene>
    <name evidence="20" type="ORF">WICMUC_004124</name>
</gene>
<evidence type="ECO:0000259" key="17">
    <source>
        <dbReference type="Pfam" id="PF04811"/>
    </source>
</evidence>
<dbReference type="SUPFAM" id="SSF82754">
    <property type="entry name" value="C-terminal, gelsolin-like domain of Sec23/24"/>
    <property type="match status" value="1"/>
</dbReference>
<keyword evidence="12 14" id="KW-0472">Membrane</keyword>
<evidence type="ECO:0000313" key="21">
    <source>
        <dbReference type="Proteomes" id="UP000769528"/>
    </source>
</evidence>
<dbReference type="FunFam" id="3.40.50.410:FF:000008">
    <property type="entry name" value="Protein transport protein SEC23"/>
    <property type="match status" value="1"/>
</dbReference>
<keyword evidence="4 14" id="KW-0813">Transport</keyword>
<dbReference type="Pfam" id="PF04811">
    <property type="entry name" value="Sec23_trunk"/>
    <property type="match status" value="1"/>
</dbReference>
<evidence type="ECO:0000256" key="7">
    <source>
        <dbReference type="ARBA" id="ARBA00022824"/>
    </source>
</evidence>
<dbReference type="FunFam" id="2.30.30.380:FF:000001">
    <property type="entry name" value="Protein transport protein SEC23"/>
    <property type="match status" value="1"/>
</dbReference>
<evidence type="ECO:0000256" key="1">
    <source>
        <dbReference type="ARBA" id="ARBA00004299"/>
    </source>
</evidence>
<evidence type="ECO:0000259" key="19">
    <source>
        <dbReference type="Pfam" id="PF08033"/>
    </source>
</evidence>
<keyword evidence="10 14" id="KW-0653">Protein transport</keyword>
<dbReference type="Proteomes" id="UP000769528">
    <property type="component" value="Unassembled WGS sequence"/>
</dbReference>
<evidence type="ECO:0000256" key="4">
    <source>
        <dbReference type="ARBA" id="ARBA00022448"/>
    </source>
</evidence>
<dbReference type="GO" id="GO:0005096">
    <property type="term" value="F:GTPase activator activity"/>
    <property type="evidence" value="ECO:0007669"/>
    <property type="project" value="TreeGrafter"/>
</dbReference>
<dbReference type="FunFam" id="1.20.120.730:FF:000001">
    <property type="entry name" value="Protein transport protein SEC23"/>
    <property type="match status" value="1"/>
</dbReference>
<dbReference type="InterPro" id="IPR007123">
    <property type="entry name" value="Gelsolin-like_dom"/>
</dbReference>
<dbReference type="InterPro" id="IPR012990">
    <property type="entry name" value="Beta-sandwich_Sec23_24"/>
</dbReference>
<evidence type="ECO:0000256" key="12">
    <source>
        <dbReference type="ARBA" id="ARBA00023136"/>
    </source>
</evidence>
<evidence type="ECO:0000256" key="10">
    <source>
        <dbReference type="ARBA" id="ARBA00022927"/>
    </source>
</evidence>
<evidence type="ECO:0000259" key="15">
    <source>
        <dbReference type="Pfam" id="PF00626"/>
    </source>
</evidence>
<dbReference type="GO" id="GO:0070971">
    <property type="term" value="C:endoplasmic reticulum exit site"/>
    <property type="evidence" value="ECO:0007669"/>
    <property type="project" value="TreeGrafter"/>
</dbReference>
<dbReference type="CDD" id="cd11287">
    <property type="entry name" value="Sec23_C"/>
    <property type="match status" value="1"/>
</dbReference>
<dbReference type="InterPro" id="IPR006895">
    <property type="entry name" value="Znf_Sec23_Sec24"/>
</dbReference>
<dbReference type="GO" id="GO:0008270">
    <property type="term" value="F:zinc ion binding"/>
    <property type="evidence" value="ECO:0007669"/>
    <property type="project" value="InterPro"/>
</dbReference>
<dbReference type="GO" id="GO:0005789">
    <property type="term" value="C:endoplasmic reticulum membrane"/>
    <property type="evidence" value="ECO:0007669"/>
    <property type="project" value="UniProtKB-SubCell"/>
</dbReference>
<dbReference type="Pfam" id="PF00626">
    <property type="entry name" value="Gelsolin"/>
    <property type="match status" value="1"/>
</dbReference>
<dbReference type="FunFam" id="3.40.20.10:FF:000006">
    <property type="entry name" value="Protein transport protein SEC23"/>
    <property type="match status" value="1"/>
</dbReference>
<dbReference type="GO" id="GO:0006886">
    <property type="term" value="P:intracellular protein transport"/>
    <property type="evidence" value="ECO:0007669"/>
    <property type="project" value="InterPro"/>
</dbReference>
<sequence length="732" mass="81932">MSFEEREDIDGVRQSWNFFPNSRAEANRLVVPLGALYTPLKTNPELPVANYDPHTCQGCKAILNPYCVVDLRARTWMCPLCGSRNNLPPHYQNISQDNLPLELNQTSTSIEYVLTRPVQQPPIFLFVLDLCQDEDNLEALKETLVISLSLLPANALIGLITYGSMIKLHELKSQFPKSYIFRGNKDYELNKLGELVNKDFNKFFAPLQDVEFQLTNILESLKKDSWAVETGHRPLRATGSALSIAVNLLEGSFTGFGARILLFSAGPGTVAPGLVVGNELKEPIRSHSDIEKDSAKHYKKAIKFYESLADKAAVNGHAVDIFAGCYDQIGISEMQSLSNKTGGVLLLTDAFTTSIFKQSFLRLFSKDEEGYLSMGFNAKFDVKISKELKVSGLVGHAYSNKTSGPSVADSEIGIGGTTSWKLASITPNQSYGVFFELANQIQSPRAYTQFITTYQHSSGQYRTKVTTITNPIFQTGDINIVNGFDQEAAAVLMSKIAVYKSEDDDSADVLRWTDRMLIKLCSKFGDYAKEDPTTFRLSPNFSLYPQFMFYLRRSQFLQVFNNSPDETAFYRHVLTREDTNNSLIMIQPTLTAFSMETEPEAVLLDSISIQPDKILLLDTFFHILIYHGETIAQWRAQGYQDQPDYVAFKEFLEEPKKEAAELLIDRFPLPRFIDTEEGGSQARFLYSKLNPSVGYSKDGPSSQVGGAVVLTDDVSLQKFMEHLQKLAVSGNN</sequence>
<keyword evidence="21" id="KW-1185">Reference proteome</keyword>
<dbReference type="EMBL" id="JAEUBF010001113">
    <property type="protein sequence ID" value="KAH3672718.1"/>
    <property type="molecule type" value="Genomic_DNA"/>
</dbReference>
<dbReference type="InterPro" id="IPR029006">
    <property type="entry name" value="ADF-H/Gelsolin-like_dom_sf"/>
</dbReference>
<keyword evidence="6 14" id="KW-0479">Metal-binding</keyword>
<evidence type="ECO:0000256" key="8">
    <source>
        <dbReference type="ARBA" id="ARBA00022833"/>
    </source>
</evidence>
<evidence type="ECO:0000256" key="5">
    <source>
        <dbReference type="ARBA" id="ARBA00022490"/>
    </source>
</evidence>
<dbReference type="SUPFAM" id="SSF82919">
    <property type="entry name" value="Zn-finger domain of Sec23/24"/>
    <property type="match status" value="1"/>
</dbReference>
<keyword evidence="11 14" id="KW-0333">Golgi apparatus</keyword>
<dbReference type="GO" id="GO:0090110">
    <property type="term" value="P:COPII-coated vesicle cargo loading"/>
    <property type="evidence" value="ECO:0007669"/>
    <property type="project" value="TreeGrafter"/>
</dbReference>
<dbReference type="InterPro" id="IPR037364">
    <property type="entry name" value="Sec23"/>
</dbReference>
<evidence type="ECO:0000313" key="20">
    <source>
        <dbReference type="EMBL" id="KAH3672718.1"/>
    </source>
</evidence>
<keyword evidence="9 14" id="KW-0931">ER-Golgi transport</keyword>
<comment type="function">
    <text evidence="14">Component of the coat protein complex II (COPII) which promotes the formation of transport vesicles from the endoplasmic reticulum (ER). The coat has two main functions, the physical deformation of the endoplasmic reticulum membrane into vesicles and the selection of cargo molecules.</text>
</comment>
<dbReference type="GO" id="GO:0000139">
    <property type="term" value="C:Golgi membrane"/>
    <property type="evidence" value="ECO:0007669"/>
    <property type="project" value="UniProtKB-SubCell"/>
</dbReference>
<dbReference type="PANTHER" id="PTHR11141:SF0">
    <property type="entry name" value="PROTEIN TRANSPORT PROTEIN SEC23"/>
    <property type="match status" value="1"/>
</dbReference>
<accession>A0A9P8PI30</accession>
<name>A0A9P8PI30_9ASCO</name>
<dbReference type="SUPFAM" id="SSF53300">
    <property type="entry name" value="vWA-like"/>
    <property type="match status" value="1"/>
</dbReference>
<reference evidence="20" key="1">
    <citation type="journal article" date="2021" name="Open Biol.">
        <title>Shared evolutionary footprints suggest mitochondrial oxidative damage underlies multiple complex I losses in fungi.</title>
        <authorList>
            <person name="Schikora-Tamarit M.A."/>
            <person name="Marcet-Houben M."/>
            <person name="Nosek J."/>
            <person name="Gabaldon T."/>
        </authorList>
    </citation>
    <scope>NUCLEOTIDE SEQUENCE</scope>
    <source>
        <strain evidence="20">CBS6341</strain>
    </source>
</reference>
<dbReference type="Gene3D" id="2.60.40.1670">
    <property type="entry name" value="beta-sandwich domain of Sec23/24"/>
    <property type="match status" value="1"/>
</dbReference>
<dbReference type="InterPro" id="IPR036175">
    <property type="entry name" value="Sec23/24_helical_dom_sf"/>
</dbReference>
<dbReference type="InterPro" id="IPR036180">
    <property type="entry name" value="Gelsolin-like_dom_sf"/>
</dbReference>
<dbReference type="AlphaFoldDB" id="A0A9P8PI30"/>
<keyword evidence="5 14" id="KW-0963">Cytoplasm</keyword>
<feature type="domain" description="Sec23/Sec24 trunk" evidence="17">
    <location>
        <begin position="119"/>
        <end position="364"/>
    </location>
</feature>
<dbReference type="Gene3D" id="2.30.30.380">
    <property type="entry name" value="Zn-finger domain of Sec23/24"/>
    <property type="match status" value="1"/>
</dbReference>
<reference evidence="20" key="2">
    <citation type="submission" date="2021-01" db="EMBL/GenBank/DDBJ databases">
        <authorList>
            <person name="Schikora-Tamarit M.A."/>
        </authorList>
    </citation>
    <scope>NUCLEOTIDE SEQUENCE</scope>
    <source>
        <strain evidence="20">CBS6341</strain>
    </source>
</reference>
<evidence type="ECO:0000256" key="6">
    <source>
        <dbReference type="ARBA" id="ARBA00022723"/>
    </source>
</evidence>
<dbReference type="InterPro" id="IPR036174">
    <property type="entry name" value="Znf_Sec23_Sec24_sf"/>
</dbReference>
<dbReference type="InterPro" id="IPR036465">
    <property type="entry name" value="vWFA_dom_sf"/>
</dbReference>
<dbReference type="SUPFAM" id="SSF81995">
    <property type="entry name" value="beta-sandwich domain of Sec23/24"/>
    <property type="match status" value="1"/>
</dbReference>
<keyword evidence="8 14" id="KW-0862">Zinc</keyword>
<evidence type="ECO:0000256" key="3">
    <source>
        <dbReference type="ARBA" id="ARBA00009210"/>
    </source>
</evidence>
<organism evidence="20 21">
    <name type="scientific">Wickerhamomyces mucosus</name>
    <dbReference type="NCBI Taxonomy" id="1378264"/>
    <lineage>
        <taxon>Eukaryota</taxon>
        <taxon>Fungi</taxon>
        <taxon>Dikarya</taxon>
        <taxon>Ascomycota</taxon>
        <taxon>Saccharomycotina</taxon>
        <taxon>Saccharomycetes</taxon>
        <taxon>Phaffomycetales</taxon>
        <taxon>Wickerhamomycetaceae</taxon>
        <taxon>Wickerhamomyces</taxon>
    </lineage>
</organism>
<dbReference type="Gene3D" id="1.20.120.730">
    <property type="entry name" value="Sec23/Sec24 helical domain"/>
    <property type="match status" value="1"/>
</dbReference>
<dbReference type="InterPro" id="IPR006896">
    <property type="entry name" value="Sec23/24_trunk_dom"/>
</dbReference>
<feature type="domain" description="Sec23/Sec24 beta-sandwich" evidence="19">
    <location>
        <begin position="375"/>
        <end position="472"/>
    </location>
</feature>
<keyword evidence="13 14" id="KW-0968">Cytoplasmic vesicle</keyword>
<keyword evidence="7 14" id="KW-0256">Endoplasmic reticulum</keyword>